<dbReference type="RefSeq" id="XP_018187281.1">
    <property type="nucleotide sequence ID" value="XM_018332854.1"/>
</dbReference>
<feature type="compositionally biased region" description="Basic and acidic residues" evidence="1">
    <location>
        <begin position="130"/>
        <end position="146"/>
    </location>
</feature>
<feature type="region of interest" description="Disordered" evidence="1">
    <location>
        <begin position="1"/>
        <end position="35"/>
    </location>
</feature>
<dbReference type="PANTHER" id="PTHR24419">
    <property type="entry name" value="INTERLEUKIN-1 RECEPTOR-ASSOCIATED KINASE"/>
    <property type="match status" value="1"/>
</dbReference>
<dbReference type="OrthoDB" id="5327538at2759"/>
<dbReference type="InParanoid" id="A0A165G4F6"/>
<dbReference type="Gene3D" id="3.30.200.20">
    <property type="entry name" value="Phosphorylase Kinase, domain 1"/>
    <property type="match status" value="1"/>
</dbReference>
<reference evidence="2 3" key="1">
    <citation type="journal article" date="2016" name="Fungal Biol.">
        <title>The genome of Xylona heveae provides a window into fungal endophytism.</title>
        <authorList>
            <person name="Gazis R."/>
            <person name="Kuo A."/>
            <person name="Riley R."/>
            <person name="LaButti K."/>
            <person name="Lipzen A."/>
            <person name="Lin J."/>
            <person name="Amirebrahimi M."/>
            <person name="Hesse C.N."/>
            <person name="Spatafora J.W."/>
            <person name="Henrissat B."/>
            <person name="Hainaut M."/>
            <person name="Grigoriev I.V."/>
            <person name="Hibbett D.S."/>
        </authorList>
    </citation>
    <scope>NUCLEOTIDE SEQUENCE [LARGE SCALE GENOMIC DNA]</scope>
    <source>
        <strain evidence="2 3">TC161</strain>
    </source>
</reference>
<accession>A0A165G4F6</accession>
<sequence>MSRNYGFYGKRSKSSSYLSSTFQSLSPAKAGKQRLLPEINEIESAISRLNICEETKPKSRTPSISSHGARDDQKDERKLSIEGNSKSRGKKSKRNQKDGRSKEVEDKPIEKKTDIEIRNDSENVTSASSPKREERSPHKALREKSRNIQSPVLKRQGKTEEKIPKASTQSRTNRQSTHHHASPSPPSLPAPARQTRTRRANALDKDSHTASKRIAHAEPLLKLCNDPEGRNAPTNFQAWADEVDRYFDVDKIAEASYGEVYRLKFRDADSVWTRSDESVLKIIALKPPPGTPKRKYKIDLMSAIQDVASEVDLLRRMSTVPGFTNFREVRVMCGRLPSQFVEAWKRFKKAKSKSEFPDPGKAYSYPDDQLWAVIEMQDAGTDLENITLTDVYQLWDVFWGVAMTLAKGEELAGFEVRLSSGSPKFS</sequence>
<dbReference type="Gene3D" id="1.10.510.10">
    <property type="entry name" value="Transferase(Phosphotransferase) domain 1"/>
    <property type="match status" value="1"/>
</dbReference>
<protein>
    <recommendedName>
        <fullName evidence="4">Protein kinase domain-containing protein</fullName>
    </recommendedName>
</protein>
<feature type="compositionally biased region" description="Low complexity" evidence="1">
    <location>
        <begin position="14"/>
        <end position="26"/>
    </location>
</feature>
<feature type="region of interest" description="Disordered" evidence="1">
    <location>
        <begin position="49"/>
        <end position="212"/>
    </location>
</feature>
<organism evidence="2 3">
    <name type="scientific">Xylona heveae (strain CBS 132557 / TC161)</name>
    <dbReference type="NCBI Taxonomy" id="1328760"/>
    <lineage>
        <taxon>Eukaryota</taxon>
        <taxon>Fungi</taxon>
        <taxon>Dikarya</taxon>
        <taxon>Ascomycota</taxon>
        <taxon>Pezizomycotina</taxon>
        <taxon>Xylonomycetes</taxon>
        <taxon>Xylonales</taxon>
        <taxon>Xylonaceae</taxon>
        <taxon>Xylona</taxon>
    </lineage>
</organism>
<dbReference type="PANTHER" id="PTHR24419:SF18">
    <property type="entry name" value="SERINE_THREONINE-PROTEIN KINASE HASPIN"/>
    <property type="match status" value="1"/>
</dbReference>
<dbReference type="GO" id="GO:0005634">
    <property type="term" value="C:nucleus"/>
    <property type="evidence" value="ECO:0007669"/>
    <property type="project" value="TreeGrafter"/>
</dbReference>
<gene>
    <name evidence="2" type="ORF">L228DRAFT_248456</name>
</gene>
<dbReference type="AlphaFoldDB" id="A0A165G4F6"/>
<feature type="compositionally biased region" description="Basic and acidic residues" evidence="1">
    <location>
        <begin position="68"/>
        <end position="80"/>
    </location>
</feature>
<dbReference type="GeneID" id="28897991"/>
<dbReference type="STRING" id="1328760.A0A165G4F6"/>
<evidence type="ECO:0000313" key="2">
    <source>
        <dbReference type="EMBL" id="KZF21726.1"/>
    </source>
</evidence>
<feature type="compositionally biased region" description="Basic and acidic residues" evidence="1">
    <location>
        <begin position="95"/>
        <end position="121"/>
    </location>
</feature>
<dbReference type="GO" id="GO:0072354">
    <property type="term" value="F:histone H3T3 kinase activity"/>
    <property type="evidence" value="ECO:0007669"/>
    <property type="project" value="TreeGrafter"/>
</dbReference>
<dbReference type="GO" id="GO:0000278">
    <property type="term" value="P:mitotic cell cycle"/>
    <property type="evidence" value="ECO:0007669"/>
    <property type="project" value="TreeGrafter"/>
</dbReference>
<proteinExistence type="predicted"/>
<dbReference type="Proteomes" id="UP000076632">
    <property type="component" value="Unassembled WGS sequence"/>
</dbReference>
<dbReference type="EMBL" id="KV407460">
    <property type="protein sequence ID" value="KZF21726.1"/>
    <property type="molecule type" value="Genomic_DNA"/>
</dbReference>
<keyword evidence="3" id="KW-1185">Reference proteome</keyword>
<evidence type="ECO:0000256" key="1">
    <source>
        <dbReference type="SAM" id="MobiDB-lite"/>
    </source>
</evidence>
<dbReference type="GO" id="GO:0005737">
    <property type="term" value="C:cytoplasm"/>
    <property type="evidence" value="ECO:0007669"/>
    <property type="project" value="TreeGrafter"/>
</dbReference>
<dbReference type="Pfam" id="PF12330">
    <property type="entry name" value="Haspin_kinase"/>
    <property type="match status" value="1"/>
</dbReference>
<evidence type="ECO:0000313" key="3">
    <source>
        <dbReference type="Proteomes" id="UP000076632"/>
    </source>
</evidence>
<name>A0A165G4F6_XYLHT</name>
<evidence type="ECO:0008006" key="4">
    <source>
        <dbReference type="Google" id="ProtNLM"/>
    </source>
</evidence>
<feature type="compositionally biased region" description="Polar residues" evidence="1">
    <location>
        <begin position="166"/>
        <end position="175"/>
    </location>
</feature>
<dbReference type="GO" id="GO:0035556">
    <property type="term" value="P:intracellular signal transduction"/>
    <property type="evidence" value="ECO:0007669"/>
    <property type="project" value="TreeGrafter"/>
</dbReference>